<protein>
    <submittedName>
        <fullName evidence="1">Uncharacterized protein</fullName>
    </submittedName>
</protein>
<organism evidence="1 2">
    <name type="scientific">Vibrio atlanticus (strain LGP32)</name>
    <name type="common">Vibrio splendidus (strain Mel32)</name>
    <dbReference type="NCBI Taxonomy" id="575788"/>
    <lineage>
        <taxon>Bacteria</taxon>
        <taxon>Pseudomonadati</taxon>
        <taxon>Pseudomonadota</taxon>
        <taxon>Gammaproteobacteria</taxon>
        <taxon>Vibrionales</taxon>
        <taxon>Vibrionaceae</taxon>
        <taxon>Vibrio</taxon>
    </lineage>
</organism>
<evidence type="ECO:0000313" key="1">
    <source>
        <dbReference type="EMBL" id="CAV27057.1"/>
    </source>
</evidence>
<reference evidence="1 2" key="1">
    <citation type="submission" date="2009-02" db="EMBL/GenBank/DDBJ databases">
        <title>Vibrio splendidus str. LGP32 complete genome.</title>
        <authorList>
            <person name="Mazel D."/>
            <person name="Le Roux F."/>
        </authorList>
    </citation>
    <scope>NUCLEOTIDE SEQUENCE [LARGE SCALE GENOMIC DNA]</scope>
    <source>
        <strain evidence="1 2">LGP32</strain>
    </source>
</reference>
<dbReference type="HOGENOM" id="CLU_2686854_0_0_6"/>
<gene>
    <name evidence="1" type="ordered locus">VS_II1136</name>
</gene>
<accession>B7VSB6</accession>
<dbReference type="Proteomes" id="UP000009100">
    <property type="component" value="Chromosome 2"/>
</dbReference>
<sequence>MLTLVFHSIKLTRVNRTMHVIRLAPSLLSAYHYRLLFARFLNCSMFASKRSQELEIVNDETRSSFNCIRVQLYE</sequence>
<name>B7VSB6_VIBA3</name>
<dbReference type="EMBL" id="FM954973">
    <property type="protein sequence ID" value="CAV27057.1"/>
    <property type="molecule type" value="Genomic_DNA"/>
</dbReference>
<dbReference type="KEGG" id="vsp:VS_II1136"/>
<proteinExistence type="predicted"/>
<evidence type="ECO:0000313" key="2">
    <source>
        <dbReference type="Proteomes" id="UP000009100"/>
    </source>
</evidence>
<dbReference type="AlphaFoldDB" id="B7VSB6"/>